<feature type="transmembrane region" description="Helical" evidence="7">
    <location>
        <begin position="166"/>
        <end position="190"/>
    </location>
</feature>
<feature type="transmembrane region" description="Helical" evidence="7">
    <location>
        <begin position="251"/>
        <end position="271"/>
    </location>
</feature>
<feature type="transmembrane region" description="Helical" evidence="7">
    <location>
        <begin position="340"/>
        <end position="362"/>
    </location>
</feature>
<dbReference type="InterPro" id="IPR011701">
    <property type="entry name" value="MFS"/>
</dbReference>
<proteinExistence type="predicted"/>
<dbReference type="Gene3D" id="1.20.1250.20">
    <property type="entry name" value="MFS general substrate transporter like domains"/>
    <property type="match status" value="1"/>
</dbReference>
<keyword evidence="3" id="KW-1003">Cell membrane</keyword>
<evidence type="ECO:0000256" key="1">
    <source>
        <dbReference type="ARBA" id="ARBA00004651"/>
    </source>
</evidence>
<dbReference type="CDD" id="cd17472">
    <property type="entry name" value="MFS_YajR_like"/>
    <property type="match status" value="1"/>
</dbReference>
<dbReference type="PROSITE" id="PS50850">
    <property type="entry name" value="MFS"/>
    <property type="match status" value="1"/>
</dbReference>
<evidence type="ECO:0000256" key="5">
    <source>
        <dbReference type="ARBA" id="ARBA00022989"/>
    </source>
</evidence>
<evidence type="ECO:0000313" key="9">
    <source>
        <dbReference type="EMBL" id="TFH68549.1"/>
    </source>
</evidence>
<dbReference type="PANTHER" id="PTHR23517">
    <property type="entry name" value="RESISTANCE PROTEIN MDTM, PUTATIVE-RELATED-RELATED"/>
    <property type="match status" value="1"/>
</dbReference>
<name>A0A4Y8ULN1_9GAMM</name>
<dbReference type="GO" id="GO:0005886">
    <property type="term" value="C:plasma membrane"/>
    <property type="evidence" value="ECO:0007669"/>
    <property type="project" value="UniProtKB-SubCell"/>
</dbReference>
<feature type="transmembrane region" description="Helical" evidence="7">
    <location>
        <begin position="278"/>
        <end position="295"/>
    </location>
</feature>
<dbReference type="PANTHER" id="PTHR23517:SF2">
    <property type="entry name" value="MULTIDRUG RESISTANCE PROTEIN MDTH"/>
    <property type="match status" value="1"/>
</dbReference>
<evidence type="ECO:0000256" key="6">
    <source>
        <dbReference type="ARBA" id="ARBA00023136"/>
    </source>
</evidence>
<dbReference type="AlphaFoldDB" id="A0A4Y8ULN1"/>
<dbReference type="InterPro" id="IPR050171">
    <property type="entry name" value="MFS_Transporters"/>
</dbReference>
<accession>A0A4Y8ULN1</accession>
<keyword evidence="4 7" id="KW-0812">Transmembrane</keyword>
<feature type="transmembrane region" description="Helical" evidence="7">
    <location>
        <begin position="136"/>
        <end position="160"/>
    </location>
</feature>
<protein>
    <submittedName>
        <fullName evidence="9">MFS transporter</fullName>
    </submittedName>
</protein>
<dbReference type="EMBL" id="SPIA01000001">
    <property type="protein sequence ID" value="TFH68549.1"/>
    <property type="molecule type" value="Genomic_DNA"/>
</dbReference>
<dbReference type="SUPFAM" id="SSF103473">
    <property type="entry name" value="MFS general substrate transporter"/>
    <property type="match status" value="1"/>
</dbReference>
<keyword evidence="10" id="KW-1185">Reference proteome</keyword>
<organism evidence="9 10">
    <name type="scientific">Gammaproteobacteria bacterium LSUCC0057</name>
    <dbReference type="NCBI Taxonomy" id="2559237"/>
    <lineage>
        <taxon>Bacteria</taxon>
        <taxon>Pseudomonadati</taxon>
        <taxon>Pseudomonadota</taxon>
        <taxon>Gammaproteobacteria</taxon>
        <taxon>Cellvibrionales</taxon>
        <taxon>Porticoccaceae</taxon>
        <taxon>SAR92 clade</taxon>
    </lineage>
</organism>
<feature type="transmembrane region" description="Helical" evidence="7">
    <location>
        <begin position="108"/>
        <end position="124"/>
    </location>
</feature>
<dbReference type="PROSITE" id="PS00216">
    <property type="entry name" value="SUGAR_TRANSPORT_1"/>
    <property type="match status" value="1"/>
</dbReference>
<feature type="transmembrane region" description="Helical" evidence="7">
    <location>
        <begin position="368"/>
        <end position="389"/>
    </location>
</feature>
<keyword evidence="5 7" id="KW-1133">Transmembrane helix</keyword>
<feature type="domain" description="Major facilitator superfamily (MFS) profile" evidence="8">
    <location>
        <begin position="11"/>
        <end position="393"/>
    </location>
</feature>
<dbReference type="InterPro" id="IPR005829">
    <property type="entry name" value="Sugar_transporter_CS"/>
</dbReference>
<dbReference type="Pfam" id="PF07690">
    <property type="entry name" value="MFS_1"/>
    <property type="match status" value="1"/>
</dbReference>
<keyword evidence="6 7" id="KW-0472">Membrane</keyword>
<dbReference type="OrthoDB" id="9764259at2"/>
<feature type="transmembrane region" description="Helical" evidence="7">
    <location>
        <begin position="301"/>
        <end position="319"/>
    </location>
</feature>
<feature type="transmembrane region" description="Helical" evidence="7">
    <location>
        <begin position="80"/>
        <end position="102"/>
    </location>
</feature>
<feature type="transmembrane region" description="Helical" evidence="7">
    <location>
        <begin position="48"/>
        <end position="68"/>
    </location>
</feature>
<evidence type="ECO:0000256" key="4">
    <source>
        <dbReference type="ARBA" id="ARBA00022692"/>
    </source>
</evidence>
<comment type="subcellular location">
    <subcellularLocation>
        <location evidence="1">Cell membrane</location>
        <topology evidence="1">Multi-pass membrane protein</topology>
    </subcellularLocation>
</comment>
<sequence length="450" mass="47951">MSQINVAKLDTRVVASLAGLYASRMLGLFMVLPVLALYIDDYRGASPLWLGLIIGAYGLTQAALQIPLGLLSDRIGRRPVIVGGLLLFLLGSVVAALADSVWGLLCGRLLQGSGAIASTTMALVSDLTSDENRAKAMAAIGGSIGLSFMLAMVVGPLLAANGGMALIFWVTALLAALGLVLFLTAVPVPLRSTANREVRPDLSQLKSVLVDANLARLNVGIFTLHLLLMAAFVVIPALLVEQLGIAANHLWWVYIALLGGGFVVMVPLLIIGEKLAKHRTVMLLAIAALGLALLGLNQTALLWPVLLLLLLFFAGFNLLEAMLPSWLSKACPAGYRGTAMGVYSSCQFLGAFCGGLLGGWSLQHYGSQTLFMLLAGLALLWWLLALGLAQPKLRKTLVLQRDDRSPQQFASWLSGLAGVDEVLQLEGDRLVYIKVDQSQLDRSKIEHLLG</sequence>
<feature type="transmembrane region" description="Helical" evidence="7">
    <location>
        <begin position="12"/>
        <end position="36"/>
    </location>
</feature>
<feature type="transmembrane region" description="Helical" evidence="7">
    <location>
        <begin position="219"/>
        <end position="239"/>
    </location>
</feature>
<dbReference type="GO" id="GO:0022857">
    <property type="term" value="F:transmembrane transporter activity"/>
    <property type="evidence" value="ECO:0007669"/>
    <property type="project" value="InterPro"/>
</dbReference>
<reference evidence="9 10" key="1">
    <citation type="submission" date="2019-03" db="EMBL/GenBank/DDBJ databases">
        <title>Draft genome of Gammaproteobacteria bacterium LSUCC0057, a member of the SAR92 clade.</title>
        <authorList>
            <person name="Lanclos V.C."/>
            <person name="Doiron C."/>
            <person name="Henson M.W."/>
            <person name="Thrash J.C."/>
        </authorList>
    </citation>
    <scope>NUCLEOTIDE SEQUENCE [LARGE SCALE GENOMIC DNA]</scope>
    <source>
        <strain evidence="9 10">LSUCC0057</strain>
    </source>
</reference>
<dbReference type="Gene3D" id="3.30.70.100">
    <property type="match status" value="1"/>
</dbReference>
<dbReference type="Proteomes" id="UP000298133">
    <property type="component" value="Unassembled WGS sequence"/>
</dbReference>
<evidence type="ECO:0000256" key="2">
    <source>
        <dbReference type="ARBA" id="ARBA00022448"/>
    </source>
</evidence>
<comment type="caution">
    <text evidence="9">The sequence shown here is derived from an EMBL/GenBank/DDBJ whole genome shotgun (WGS) entry which is preliminary data.</text>
</comment>
<evidence type="ECO:0000313" key="10">
    <source>
        <dbReference type="Proteomes" id="UP000298133"/>
    </source>
</evidence>
<keyword evidence="2" id="KW-0813">Transport</keyword>
<dbReference type="InterPro" id="IPR036259">
    <property type="entry name" value="MFS_trans_sf"/>
</dbReference>
<evidence type="ECO:0000256" key="7">
    <source>
        <dbReference type="SAM" id="Phobius"/>
    </source>
</evidence>
<evidence type="ECO:0000256" key="3">
    <source>
        <dbReference type="ARBA" id="ARBA00022475"/>
    </source>
</evidence>
<gene>
    <name evidence="9" type="ORF">E3W66_00900</name>
</gene>
<evidence type="ECO:0000259" key="8">
    <source>
        <dbReference type="PROSITE" id="PS50850"/>
    </source>
</evidence>
<dbReference type="InterPro" id="IPR020846">
    <property type="entry name" value="MFS_dom"/>
</dbReference>